<dbReference type="InterPro" id="IPR036937">
    <property type="entry name" value="Adhesion_dom_fimbrial_sf"/>
</dbReference>
<dbReference type="Proteomes" id="UP000295509">
    <property type="component" value="Unassembled WGS sequence"/>
</dbReference>
<proteinExistence type="inferred from homology"/>
<gene>
    <name evidence="6" type="ORF">BX592_113115</name>
</gene>
<feature type="domain" description="Fimbrial-type adhesion" evidence="5">
    <location>
        <begin position="211"/>
        <end position="353"/>
    </location>
</feature>
<evidence type="ECO:0000256" key="1">
    <source>
        <dbReference type="ARBA" id="ARBA00004561"/>
    </source>
</evidence>
<feature type="signal peptide" evidence="4">
    <location>
        <begin position="1"/>
        <end position="35"/>
    </location>
</feature>
<reference evidence="6 7" key="1">
    <citation type="submission" date="2019-03" db="EMBL/GenBank/DDBJ databases">
        <title>Genomic Encyclopedia of Type Strains, Phase III (KMG-III): the genomes of soil and plant-associated and newly described type strains.</title>
        <authorList>
            <person name="Whitman W."/>
        </authorList>
    </citation>
    <scope>NUCLEOTIDE SEQUENCE [LARGE SCALE GENOMIC DNA]</scope>
    <source>
        <strain evidence="6 7">LMG 29544</strain>
    </source>
</reference>
<dbReference type="InterPro" id="IPR000259">
    <property type="entry name" value="Adhesion_dom_fimbrial"/>
</dbReference>
<evidence type="ECO:0000256" key="4">
    <source>
        <dbReference type="SAM" id="SignalP"/>
    </source>
</evidence>
<dbReference type="InterPro" id="IPR050263">
    <property type="entry name" value="Bact_Fimbrial_Adh_Pro"/>
</dbReference>
<evidence type="ECO:0000313" key="7">
    <source>
        <dbReference type="Proteomes" id="UP000295509"/>
    </source>
</evidence>
<dbReference type="SUPFAM" id="SSF49401">
    <property type="entry name" value="Bacterial adhesins"/>
    <property type="match status" value="1"/>
</dbReference>
<dbReference type="EMBL" id="SORE01000013">
    <property type="protein sequence ID" value="TDY46487.1"/>
    <property type="molecule type" value="Genomic_DNA"/>
</dbReference>
<evidence type="ECO:0000313" key="6">
    <source>
        <dbReference type="EMBL" id="TDY46487.1"/>
    </source>
</evidence>
<comment type="similarity">
    <text evidence="2">Belongs to the fimbrial protein family.</text>
</comment>
<dbReference type="Gene3D" id="2.60.40.1090">
    <property type="entry name" value="Fimbrial-type adhesion domain"/>
    <property type="match status" value="1"/>
</dbReference>
<keyword evidence="7" id="KW-1185">Reference proteome</keyword>
<evidence type="ECO:0000256" key="3">
    <source>
        <dbReference type="ARBA" id="ARBA00023263"/>
    </source>
</evidence>
<feature type="chain" id="PRO_5020291190" evidence="4">
    <location>
        <begin position="36"/>
        <end position="353"/>
    </location>
</feature>
<dbReference type="PANTHER" id="PTHR33420:SF14">
    <property type="entry name" value="TYPE 1 FIMBRIN D-MANNOSE SPECIFIC ADHESIN"/>
    <property type="match status" value="1"/>
</dbReference>
<dbReference type="PANTHER" id="PTHR33420">
    <property type="entry name" value="FIMBRIAL SUBUNIT ELFA-RELATED"/>
    <property type="match status" value="1"/>
</dbReference>
<comment type="subcellular location">
    <subcellularLocation>
        <location evidence="1">Fimbrium</location>
    </subcellularLocation>
</comment>
<keyword evidence="4" id="KW-0732">Signal</keyword>
<name>A0A4R8LME4_9BURK</name>
<dbReference type="Gene3D" id="2.60.40.3310">
    <property type="match status" value="1"/>
</dbReference>
<organism evidence="6 7">
    <name type="scientific">Paraburkholderia rhizosphaerae</name>
    <dbReference type="NCBI Taxonomy" id="480658"/>
    <lineage>
        <taxon>Bacteria</taxon>
        <taxon>Pseudomonadati</taxon>
        <taxon>Pseudomonadota</taxon>
        <taxon>Betaproteobacteria</taxon>
        <taxon>Burkholderiales</taxon>
        <taxon>Burkholderiaceae</taxon>
        <taxon>Paraburkholderia</taxon>
    </lineage>
</organism>
<keyword evidence="3" id="KW-0281">Fimbrium</keyword>
<dbReference type="GO" id="GO:0043709">
    <property type="term" value="P:cell adhesion involved in single-species biofilm formation"/>
    <property type="evidence" value="ECO:0007669"/>
    <property type="project" value="TreeGrafter"/>
</dbReference>
<dbReference type="InterPro" id="IPR008966">
    <property type="entry name" value="Adhesion_dom_sf"/>
</dbReference>
<sequence>MARLAFSVIKVRVLNKALALTTLLFLSLVATPGHAGTISCNVTSIANYSPNVPTSTFGRDAPTGTATPPYSTQLGFHCPADPCCDRDIFVTFAASPSTLASGYTDIYPTNVAGIGVRYTISNSPGTSCNGLPSTIKNASTQVTCHQMHGATSPGYDFTLSISATFIKTGPITSGPLTNIPAVSATNTINNQSGSSLWGNVFSGTASGSFSNIACSVNETAIQVTMPQANTRDLPSTGSTSGATPFNLSLNCDAGVLVAVTLTDVTTPSNRSTTLTLTPDSTAKGVGYQIAYAGTPISFGADTSAAGNPNQIFVSPSPTAGGLFPVPLKASYIRTGTINPGTANAKATFTMSYQ</sequence>
<accession>A0A4R8LME4</accession>
<dbReference type="Pfam" id="PF00419">
    <property type="entry name" value="Fimbrial"/>
    <property type="match status" value="1"/>
</dbReference>
<dbReference type="GO" id="GO:0009289">
    <property type="term" value="C:pilus"/>
    <property type="evidence" value="ECO:0007669"/>
    <property type="project" value="UniProtKB-SubCell"/>
</dbReference>
<evidence type="ECO:0000259" key="5">
    <source>
        <dbReference type="Pfam" id="PF00419"/>
    </source>
</evidence>
<comment type="caution">
    <text evidence="6">The sequence shown here is derived from an EMBL/GenBank/DDBJ whole genome shotgun (WGS) entry which is preliminary data.</text>
</comment>
<dbReference type="AlphaFoldDB" id="A0A4R8LME4"/>
<protein>
    <submittedName>
        <fullName evidence="6">Type 1 fimbria pilin</fullName>
    </submittedName>
</protein>
<evidence type="ECO:0000256" key="2">
    <source>
        <dbReference type="ARBA" id="ARBA00006671"/>
    </source>
</evidence>